<evidence type="ECO:0000256" key="3">
    <source>
        <dbReference type="ARBA" id="ARBA00022676"/>
    </source>
</evidence>
<evidence type="ECO:0000256" key="8">
    <source>
        <dbReference type="ARBA" id="ARBA00022989"/>
    </source>
</evidence>
<evidence type="ECO:0000256" key="5">
    <source>
        <dbReference type="ARBA" id="ARBA00022692"/>
    </source>
</evidence>
<evidence type="ECO:0000256" key="6">
    <source>
        <dbReference type="ARBA" id="ARBA00022960"/>
    </source>
</evidence>
<evidence type="ECO:0000313" key="13">
    <source>
        <dbReference type="Proteomes" id="UP000178082"/>
    </source>
</evidence>
<dbReference type="PANTHER" id="PTHR30474">
    <property type="entry name" value="CELL CYCLE PROTEIN"/>
    <property type="match status" value="1"/>
</dbReference>
<keyword evidence="10 11" id="KW-0961">Cell wall biogenesis/degradation</keyword>
<keyword evidence="5 11" id="KW-0812">Transmembrane</keyword>
<feature type="transmembrane region" description="Helical" evidence="11">
    <location>
        <begin position="357"/>
        <end position="378"/>
    </location>
</feature>
<comment type="catalytic activity">
    <reaction evidence="11">
        <text>[GlcNAc-(1-&gt;4)-Mur2Ac(oyl-L-Ala-gamma-D-Glu-L-Lys-D-Ala-D-Ala)](n)-di-trans,octa-cis-undecaprenyl diphosphate + beta-D-GlcNAc-(1-&gt;4)-Mur2Ac(oyl-L-Ala-gamma-D-Glu-L-Lys-D-Ala-D-Ala)-di-trans,octa-cis-undecaprenyl diphosphate = [GlcNAc-(1-&gt;4)-Mur2Ac(oyl-L-Ala-gamma-D-Glu-L-Lys-D-Ala-D-Ala)](n+1)-di-trans,octa-cis-undecaprenyl diphosphate + di-trans,octa-cis-undecaprenyl diphosphate + H(+)</text>
        <dbReference type="Rhea" id="RHEA:23708"/>
        <dbReference type="Rhea" id="RHEA-COMP:9602"/>
        <dbReference type="Rhea" id="RHEA-COMP:9603"/>
        <dbReference type="ChEBI" id="CHEBI:15378"/>
        <dbReference type="ChEBI" id="CHEBI:58405"/>
        <dbReference type="ChEBI" id="CHEBI:60033"/>
        <dbReference type="ChEBI" id="CHEBI:78435"/>
        <dbReference type="EC" id="2.4.99.28"/>
    </reaction>
</comment>
<name>A0A1F7SGC3_9BACT</name>
<protein>
    <recommendedName>
        <fullName evidence="11">Peptidoglycan glycosyltransferase RodA</fullName>
        <shortName evidence="11">PGT</shortName>
        <ecNumber evidence="11">2.4.99.28</ecNumber>
    </recommendedName>
    <alternativeName>
        <fullName evidence="11">Cell elongation protein RodA</fullName>
    </alternativeName>
    <alternativeName>
        <fullName evidence="11">Cell wall polymerase</fullName>
    </alternativeName>
    <alternativeName>
        <fullName evidence="11">Peptidoglycan polymerase</fullName>
        <shortName evidence="11">PG polymerase</shortName>
    </alternativeName>
</protein>
<evidence type="ECO:0000256" key="11">
    <source>
        <dbReference type="HAMAP-Rule" id="MF_02079"/>
    </source>
</evidence>
<dbReference type="GO" id="GO:0015648">
    <property type="term" value="F:lipid-linked peptidoglycan transporter activity"/>
    <property type="evidence" value="ECO:0007669"/>
    <property type="project" value="TreeGrafter"/>
</dbReference>
<comment type="subcellular location">
    <subcellularLocation>
        <location evidence="11">Cell membrane</location>
        <topology evidence="11">Multi-pass membrane protein</topology>
    </subcellularLocation>
    <subcellularLocation>
        <location evidence="1">Membrane</location>
        <topology evidence="1">Multi-pass membrane protein</topology>
    </subcellularLocation>
</comment>
<dbReference type="GO" id="GO:0051301">
    <property type="term" value="P:cell division"/>
    <property type="evidence" value="ECO:0007669"/>
    <property type="project" value="InterPro"/>
</dbReference>
<feature type="transmembrane region" description="Helical" evidence="11">
    <location>
        <begin position="94"/>
        <end position="111"/>
    </location>
</feature>
<dbReference type="GO" id="GO:0008360">
    <property type="term" value="P:regulation of cell shape"/>
    <property type="evidence" value="ECO:0007669"/>
    <property type="project" value="UniProtKB-KW"/>
</dbReference>
<keyword evidence="7 11" id="KW-0573">Peptidoglycan synthesis</keyword>
<evidence type="ECO:0000256" key="10">
    <source>
        <dbReference type="ARBA" id="ARBA00023316"/>
    </source>
</evidence>
<keyword evidence="6 11" id="KW-0133">Cell shape</keyword>
<feature type="transmembrane region" description="Helical" evidence="11">
    <location>
        <begin position="155"/>
        <end position="174"/>
    </location>
</feature>
<feature type="transmembrane region" description="Helical" evidence="11">
    <location>
        <begin position="12"/>
        <end position="32"/>
    </location>
</feature>
<comment type="function">
    <text evidence="11">Peptidoglycan polymerase that is essential for cell wall elongation.</text>
</comment>
<dbReference type="Pfam" id="PF01098">
    <property type="entry name" value="FTSW_RODA_SPOVE"/>
    <property type="match status" value="1"/>
</dbReference>
<dbReference type="GO" id="GO:0009252">
    <property type="term" value="P:peptidoglycan biosynthetic process"/>
    <property type="evidence" value="ECO:0007669"/>
    <property type="project" value="UniProtKB-UniRule"/>
</dbReference>
<keyword evidence="9 11" id="KW-0472">Membrane</keyword>
<dbReference type="EMBL" id="MGDI01000029">
    <property type="protein sequence ID" value="OGL52809.1"/>
    <property type="molecule type" value="Genomic_DNA"/>
</dbReference>
<dbReference type="GO" id="GO:0005886">
    <property type="term" value="C:plasma membrane"/>
    <property type="evidence" value="ECO:0007669"/>
    <property type="project" value="UniProtKB-SubCell"/>
</dbReference>
<feature type="transmembrane region" description="Helical" evidence="11">
    <location>
        <begin position="180"/>
        <end position="198"/>
    </location>
</feature>
<feature type="transmembrane region" description="Helical" evidence="11">
    <location>
        <begin position="123"/>
        <end position="143"/>
    </location>
</feature>
<dbReference type="InterPro" id="IPR001182">
    <property type="entry name" value="FtsW/RodA"/>
</dbReference>
<dbReference type="GO" id="GO:0032153">
    <property type="term" value="C:cell division site"/>
    <property type="evidence" value="ECO:0007669"/>
    <property type="project" value="TreeGrafter"/>
</dbReference>
<dbReference type="InterPro" id="IPR018365">
    <property type="entry name" value="Cell_cycle_FtsW-rel_CS"/>
</dbReference>
<sequence>MFDRRLILNFDWKILFLTILIAVIGIVEIYSASYSPFPEDVGQAGSNLLKKDNLNRSSESQNYWKKQALWVWAGLIILFLITFLDYHSVVKYGYFFYFFSLLLLVLLIVIGDVRSGSRRWIDVGFFSIQPSEVVKLSIILALTKYFGESRKKDSYGLKELVVPLILVFIPFVLILLQPDLGTALSLFLISVCLIFAVGVKLKTSLYSGIFGIISCAVMWNFLKPYQKQRVFSFFDPYQDPLGSGYHTIQSEIAIGSGGFFGKGFLNGTQGQLKFLPEHHTDFIFSIIAEEWGFLGSLVFIILLFGLVFLCIQASFRAKDKIAALLCFGITAMISLNMLINIGMAVGLLPIVGVPLPLISYGGTSVIITMTGIGLILNVQMRRYLL</sequence>
<feature type="transmembrane region" description="Helical" evidence="11">
    <location>
        <begin position="323"/>
        <end position="351"/>
    </location>
</feature>
<evidence type="ECO:0000256" key="7">
    <source>
        <dbReference type="ARBA" id="ARBA00022984"/>
    </source>
</evidence>
<dbReference type="AlphaFoldDB" id="A0A1F7SGC3"/>
<dbReference type="PANTHER" id="PTHR30474:SF1">
    <property type="entry name" value="PEPTIDOGLYCAN GLYCOSYLTRANSFERASE MRDB"/>
    <property type="match status" value="1"/>
</dbReference>
<gene>
    <name evidence="11" type="primary">rodA</name>
    <name evidence="12" type="ORF">A3G31_00220</name>
</gene>
<dbReference type="EC" id="2.4.99.28" evidence="11"/>
<accession>A0A1F7SGC3</accession>
<evidence type="ECO:0000256" key="4">
    <source>
        <dbReference type="ARBA" id="ARBA00022679"/>
    </source>
</evidence>
<dbReference type="Proteomes" id="UP000178082">
    <property type="component" value="Unassembled WGS sequence"/>
</dbReference>
<dbReference type="GO" id="GO:0071555">
    <property type="term" value="P:cell wall organization"/>
    <property type="evidence" value="ECO:0007669"/>
    <property type="project" value="UniProtKB-KW"/>
</dbReference>
<dbReference type="PROSITE" id="PS00428">
    <property type="entry name" value="FTSW_RODA_SPOVE"/>
    <property type="match status" value="1"/>
</dbReference>
<feature type="transmembrane region" description="Helical" evidence="11">
    <location>
        <begin position="205"/>
        <end position="222"/>
    </location>
</feature>
<evidence type="ECO:0000313" key="12">
    <source>
        <dbReference type="EMBL" id="OGL52809.1"/>
    </source>
</evidence>
<dbReference type="InterPro" id="IPR011923">
    <property type="entry name" value="RodA/MrdB"/>
</dbReference>
<dbReference type="NCBIfam" id="TIGR02210">
    <property type="entry name" value="rodA_shape"/>
    <property type="match status" value="1"/>
</dbReference>
<feature type="transmembrane region" description="Helical" evidence="11">
    <location>
        <begin position="69"/>
        <end position="87"/>
    </location>
</feature>
<feature type="transmembrane region" description="Helical" evidence="11">
    <location>
        <begin position="291"/>
        <end position="311"/>
    </location>
</feature>
<dbReference type="UniPathway" id="UPA00219"/>
<comment type="pathway">
    <text evidence="11">Cell wall biogenesis; peptidoglycan biosynthesis.</text>
</comment>
<keyword evidence="8 11" id="KW-1133">Transmembrane helix</keyword>
<dbReference type="GO" id="GO:0008955">
    <property type="term" value="F:peptidoglycan glycosyltransferase activity"/>
    <property type="evidence" value="ECO:0007669"/>
    <property type="project" value="UniProtKB-UniRule"/>
</dbReference>
<dbReference type="HAMAP" id="MF_02079">
    <property type="entry name" value="PGT_RodA"/>
    <property type="match status" value="1"/>
</dbReference>
<keyword evidence="2 11" id="KW-1003">Cell membrane</keyword>
<comment type="caution">
    <text evidence="12">The sequence shown here is derived from an EMBL/GenBank/DDBJ whole genome shotgun (WGS) entry which is preliminary data.</text>
</comment>
<comment type="similarity">
    <text evidence="11">Belongs to the SEDS family. MrdB/RodA subfamily.</text>
</comment>
<organism evidence="12 13">
    <name type="scientific">Candidatus Schekmanbacteria bacterium RIFCSPLOWO2_12_FULL_38_15</name>
    <dbReference type="NCBI Taxonomy" id="1817883"/>
    <lineage>
        <taxon>Bacteria</taxon>
        <taxon>Candidatus Schekmaniibacteriota</taxon>
    </lineage>
</organism>
<evidence type="ECO:0000256" key="9">
    <source>
        <dbReference type="ARBA" id="ARBA00023136"/>
    </source>
</evidence>
<proteinExistence type="inferred from homology"/>
<evidence type="ECO:0000256" key="1">
    <source>
        <dbReference type="ARBA" id="ARBA00004141"/>
    </source>
</evidence>
<keyword evidence="4 11" id="KW-0808">Transferase</keyword>
<keyword evidence="3 11" id="KW-0328">Glycosyltransferase</keyword>
<dbReference type="STRING" id="1817883.A3G31_00220"/>
<evidence type="ECO:0000256" key="2">
    <source>
        <dbReference type="ARBA" id="ARBA00022475"/>
    </source>
</evidence>
<reference evidence="12 13" key="1">
    <citation type="journal article" date="2016" name="Nat. Commun.">
        <title>Thousands of microbial genomes shed light on interconnected biogeochemical processes in an aquifer system.</title>
        <authorList>
            <person name="Anantharaman K."/>
            <person name="Brown C.T."/>
            <person name="Hug L.A."/>
            <person name="Sharon I."/>
            <person name="Castelle C.J."/>
            <person name="Probst A.J."/>
            <person name="Thomas B.C."/>
            <person name="Singh A."/>
            <person name="Wilkins M.J."/>
            <person name="Karaoz U."/>
            <person name="Brodie E.L."/>
            <person name="Williams K.H."/>
            <person name="Hubbard S.S."/>
            <person name="Banfield J.F."/>
        </authorList>
    </citation>
    <scope>NUCLEOTIDE SEQUENCE [LARGE SCALE GENOMIC DNA]</scope>
</reference>